<organism evidence="2 3">
    <name type="scientific">Cannabis sativa</name>
    <name type="common">Hemp</name>
    <name type="synonym">Marijuana</name>
    <dbReference type="NCBI Taxonomy" id="3483"/>
    <lineage>
        <taxon>Eukaryota</taxon>
        <taxon>Viridiplantae</taxon>
        <taxon>Streptophyta</taxon>
        <taxon>Embryophyta</taxon>
        <taxon>Tracheophyta</taxon>
        <taxon>Spermatophyta</taxon>
        <taxon>Magnoliopsida</taxon>
        <taxon>eudicotyledons</taxon>
        <taxon>Gunneridae</taxon>
        <taxon>Pentapetalae</taxon>
        <taxon>rosids</taxon>
        <taxon>fabids</taxon>
        <taxon>Rosales</taxon>
        <taxon>Cannabaceae</taxon>
        <taxon>Cannabis</taxon>
    </lineage>
</organism>
<reference evidence="2" key="2">
    <citation type="submission" date="2021-03" db="UniProtKB">
        <authorList>
            <consortium name="EnsemblPlants"/>
        </authorList>
    </citation>
    <scope>IDENTIFICATION</scope>
</reference>
<sequence>MDEFLNNVSNALVLPPEESTVFTYDTGSSSSEPAPISLLLKLHTVRPYNRPSLMKTLSGIWSSQCRFPVTVSEHADGMFMVSFGCEGDKGRVLEGQLWHFAQALTIFAAPDSSFPLTPDNLHYVPFWIQVYGIPFMCKSYDLARFIAMEIGDLIEVDKDTIKEGTGPYLRLRVLMDVNLSIRRGMNIKFIRMGREFVKWLDFKYERLPDFCFFCGKLDHTKKFCVAFLQRCDELLTEPLCPYNILLRGKEKITDKTQPFQYPHPPAITMMNYQPVNLNMPPQHLSAQTINFPSFLSLNDHFTGPFASPASTGVLMMPTPFNPNFSAASSQPTRPNFDISLRPSAFISYSTDLLIVADQSTDHMQASTTGFNTPISCSEISSSGGDIAMGPHNVVVGGSVRSQLKRARAGDREDESSLAAENLEQADRVRVALGFDNGFEVPRKYFGGGLLLLWKATVYVNILSYSSNHIDCNISFNDNEMFHFTGYYGSPIAANRPLTWNLLEKTYSNAPNLPWLIMGDFNSFLSFDDKIGSNYYNYSDMDNFANFLDKYCLSALSFEGDKYTWHKGSVHERLDWALESESWKNLFPNATLYHLPFHGSDHRPLKVCLTEPNVSRTHSFRKRFQFENIWLQSPAFYSTVQDSWTSSSRVSSCPNAFSEFLYCQEGCISALKSWNKSTKVMFQSRIQDTQKEIDRLQASTSCSSESTLRIQNLQSQLDALLYKEEVYWKQRSRVNWLRAGDKNTKFFHRFASHRKKNNTIKYLKDDLGNSTNNPDAMFSIVSSFFTTLFSSEGCDAEATSHILDCLGPPLDESDIEYLASPYTAQEVKKAVFSLSGDRAPGLDGLNAFFYQKNWTTLGASFVNAILDCLNKGVDFSDINTTLIVLIPKKQHAHSLRDFRPISLCTTMYKVISKVLANRLKVVLDKIISPFQSAFVSGRIIFDNILIAQEIVHAINNRKNGKRGWAALKLDMAKAFDRVEWPFLESLMFHFNFPTSFVSLIMKCISTTNLSFLLNGAVYGSLKPSRGLRQGDPLSPYLFILCAEGLSSLLRNRQESHTFNGIAISRHAPAISHLFFADDSLLFCTADRNSCLALQDVFKIYSKASGQAINFSKSSILFSPNTDPNIRTLFFQTFNLEDRPFGCKYLGLPQCLSRSKHHSFSFLSDKVASVLRSWSSKCFSRAGKEVLLKAVIQAIPAYAMACFRIPVRICKGIEAAMARFWWGSSGEVRKIHWKSWKSMCQSKFRGGLGFRSLVHFNQAMLAKQAWRVFQNPNSLLSLILKARYFPQSSILEAVPGHSPSFSWRSILWGRDLLASGLIWKVGNGSGIKTLGDHWLPNNRFKFFASNNPPPSSHLLSFFISDSGTWDVGKLQSCFDESMVKDILAVPISGHYGHDKQIWEKESSGCFTVKSAYHLAFSNQDLPSSSSFSNSKKFWKKVWSSPAPPKVKLFIWRLLSNAIPVAFSLFQKCVIDSPLCPVCKMGNETIHHALLDCSRARKAWRYSRFANYFHISKNLDIAAFFHGLFHMLDKNDVGILFCFIWALWNQRNNIVHNQFSLSPQEVFDWSLNYFFKFLDAQQQYVSGSQSAPHSAQPRQIPFSTGFKIFTDAAIDSVNQKHSIGVVVLDADNAVKAGFSAPFSGMVPPAVAEAKAVFQAIQWAQLISLPVDVLLTDCKSIVDKLSSSSWNNSVLDDVLSNIQNLLSFSPRLTISYVPRENNFLAHKLAKFGLGLDNELVWNGLDTQVPVTIGIPMNTTDVVNPITTIGATSLGSSRQSYNDLPNLAGPTLPDSTTLVLPNPTAVVLPDPTSPLLPDPAHLG</sequence>
<dbReference type="Pfam" id="PF13966">
    <property type="entry name" value="zf-RVT"/>
    <property type="match status" value="1"/>
</dbReference>
<dbReference type="Proteomes" id="UP000596661">
    <property type="component" value="Chromosome 2"/>
</dbReference>
<protein>
    <recommendedName>
        <fullName evidence="1">Reverse transcriptase domain-containing protein</fullName>
    </recommendedName>
</protein>
<reference evidence="2" key="1">
    <citation type="submission" date="2018-11" db="EMBL/GenBank/DDBJ databases">
        <authorList>
            <person name="Grassa J C."/>
        </authorList>
    </citation>
    <scope>NUCLEOTIDE SEQUENCE [LARGE SCALE GENOMIC DNA]</scope>
</reference>
<dbReference type="InterPro" id="IPR002156">
    <property type="entry name" value="RNaseH_domain"/>
</dbReference>
<dbReference type="SUPFAM" id="SSF53098">
    <property type="entry name" value="Ribonuclease H-like"/>
    <property type="match status" value="1"/>
</dbReference>
<dbReference type="InterPro" id="IPR026960">
    <property type="entry name" value="RVT-Znf"/>
</dbReference>
<keyword evidence="3" id="KW-1185">Reference proteome</keyword>
<dbReference type="PANTHER" id="PTHR33116:SF86">
    <property type="entry name" value="REVERSE TRANSCRIPTASE DOMAIN-CONTAINING PROTEIN"/>
    <property type="match status" value="1"/>
</dbReference>
<evidence type="ECO:0000259" key="1">
    <source>
        <dbReference type="PROSITE" id="PS50878"/>
    </source>
</evidence>
<dbReference type="Pfam" id="PF14392">
    <property type="entry name" value="zf-CCHC_4"/>
    <property type="match status" value="1"/>
</dbReference>
<dbReference type="EnsemblPlants" id="evm.model.02.833">
    <property type="protein sequence ID" value="cds.evm.model.02.833"/>
    <property type="gene ID" value="evm.TU.02.833"/>
</dbReference>
<evidence type="ECO:0000313" key="2">
    <source>
        <dbReference type="EnsemblPlants" id="cds.evm.model.02.833"/>
    </source>
</evidence>
<dbReference type="GO" id="GO:0004523">
    <property type="term" value="F:RNA-DNA hybrid ribonuclease activity"/>
    <property type="evidence" value="ECO:0007669"/>
    <property type="project" value="InterPro"/>
</dbReference>
<dbReference type="PANTHER" id="PTHR33116">
    <property type="entry name" value="REVERSE TRANSCRIPTASE ZINC-BINDING DOMAIN-CONTAINING PROTEIN-RELATED-RELATED"/>
    <property type="match status" value="1"/>
</dbReference>
<evidence type="ECO:0000313" key="3">
    <source>
        <dbReference type="Proteomes" id="UP000596661"/>
    </source>
</evidence>
<dbReference type="CDD" id="cd01650">
    <property type="entry name" value="RT_nLTR_like"/>
    <property type="match status" value="1"/>
</dbReference>
<dbReference type="InterPro" id="IPR036397">
    <property type="entry name" value="RNaseH_sf"/>
</dbReference>
<dbReference type="EMBL" id="UZAU01000136">
    <property type="status" value="NOT_ANNOTATED_CDS"/>
    <property type="molecule type" value="Genomic_DNA"/>
</dbReference>
<dbReference type="GO" id="GO:0003676">
    <property type="term" value="F:nucleic acid binding"/>
    <property type="evidence" value="ECO:0007669"/>
    <property type="project" value="InterPro"/>
</dbReference>
<dbReference type="Pfam" id="PF00078">
    <property type="entry name" value="RVT_1"/>
    <property type="match status" value="1"/>
</dbReference>
<dbReference type="InterPro" id="IPR000477">
    <property type="entry name" value="RT_dom"/>
</dbReference>
<dbReference type="InterPro" id="IPR036691">
    <property type="entry name" value="Endo/exonu/phosph_ase_sf"/>
</dbReference>
<proteinExistence type="predicted"/>
<dbReference type="PROSITE" id="PS50878">
    <property type="entry name" value="RT_POL"/>
    <property type="match status" value="1"/>
</dbReference>
<dbReference type="Gramene" id="evm.model.02.833">
    <property type="protein sequence ID" value="cds.evm.model.02.833"/>
    <property type="gene ID" value="evm.TU.02.833"/>
</dbReference>
<dbReference type="Gene3D" id="3.60.10.10">
    <property type="entry name" value="Endonuclease/exonuclease/phosphatase"/>
    <property type="match status" value="1"/>
</dbReference>
<dbReference type="InterPro" id="IPR012337">
    <property type="entry name" value="RNaseH-like_sf"/>
</dbReference>
<dbReference type="InterPro" id="IPR025836">
    <property type="entry name" value="Zn_knuckle_CX2CX4HX4C"/>
</dbReference>
<dbReference type="SUPFAM" id="SSF56219">
    <property type="entry name" value="DNase I-like"/>
    <property type="match status" value="1"/>
</dbReference>
<dbReference type="Pfam" id="PF13456">
    <property type="entry name" value="RVT_3"/>
    <property type="match status" value="1"/>
</dbReference>
<accession>A0A803P2U6</accession>
<name>A0A803P2U6_CANSA</name>
<dbReference type="InterPro" id="IPR044730">
    <property type="entry name" value="RNase_H-like_dom_plant"/>
</dbReference>
<feature type="domain" description="Reverse transcriptase" evidence="1">
    <location>
        <begin position="866"/>
        <end position="1148"/>
    </location>
</feature>
<dbReference type="CDD" id="cd06222">
    <property type="entry name" value="RNase_H_like"/>
    <property type="match status" value="1"/>
</dbReference>
<dbReference type="Gene3D" id="3.30.420.10">
    <property type="entry name" value="Ribonuclease H-like superfamily/Ribonuclease H"/>
    <property type="match status" value="1"/>
</dbReference>